<evidence type="ECO:0000256" key="1">
    <source>
        <dbReference type="ARBA" id="ARBA00022857"/>
    </source>
</evidence>
<evidence type="ECO:0000259" key="6">
    <source>
        <dbReference type="Pfam" id="PF00248"/>
    </source>
</evidence>
<evidence type="ECO:0000256" key="4">
    <source>
        <dbReference type="PIRSR" id="PIRSR000097-2"/>
    </source>
</evidence>
<reference evidence="7 8" key="1">
    <citation type="submission" date="2024-01" db="EMBL/GenBank/DDBJ databases">
        <title>Genome assemblies of Stephania.</title>
        <authorList>
            <person name="Yang L."/>
        </authorList>
    </citation>
    <scope>NUCLEOTIDE SEQUENCE [LARGE SCALE GENOMIC DNA]</scope>
    <source>
        <strain evidence="7">YNDBR</strain>
        <tissue evidence="7">Leaf</tissue>
    </source>
</reference>
<evidence type="ECO:0000256" key="2">
    <source>
        <dbReference type="ARBA" id="ARBA00023002"/>
    </source>
</evidence>
<dbReference type="EMBL" id="JBBNAF010000010">
    <property type="protein sequence ID" value="KAK9106622.1"/>
    <property type="molecule type" value="Genomic_DNA"/>
</dbReference>
<dbReference type="Gene3D" id="3.20.20.100">
    <property type="entry name" value="NADP-dependent oxidoreductase domain"/>
    <property type="match status" value="1"/>
</dbReference>
<dbReference type="Proteomes" id="UP001420932">
    <property type="component" value="Unassembled WGS sequence"/>
</dbReference>
<accession>A0AAP0FEU5</accession>
<dbReference type="GO" id="GO:0016616">
    <property type="term" value="F:oxidoreductase activity, acting on the CH-OH group of donors, NAD or NADP as acceptor"/>
    <property type="evidence" value="ECO:0007669"/>
    <property type="project" value="InterPro"/>
</dbReference>
<dbReference type="PROSITE" id="PS00062">
    <property type="entry name" value="ALDOKETO_REDUCTASE_2"/>
    <property type="match status" value="1"/>
</dbReference>
<dbReference type="Pfam" id="PF00248">
    <property type="entry name" value="Aldo_ket_red"/>
    <property type="match status" value="1"/>
</dbReference>
<feature type="site" description="Lowers pKa of active site Tyr" evidence="5">
    <location>
        <position position="89"/>
    </location>
</feature>
<dbReference type="InterPro" id="IPR020471">
    <property type="entry name" value="AKR"/>
</dbReference>
<feature type="domain" description="NADP-dependent oxidoreductase" evidence="6">
    <location>
        <begin position="23"/>
        <end position="294"/>
    </location>
</feature>
<dbReference type="SUPFAM" id="SSF51430">
    <property type="entry name" value="NAD(P)-linked oxidoreductase"/>
    <property type="match status" value="1"/>
</dbReference>
<dbReference type="InterPro" id="IPR036812">
    <property type="entry name" value="NAD(P)_OxRdtase_dom_sf"/>
</dbReference>
<dbReference type="PROSITE" id="PS00063">
    <property type="entry name" value="ALDOKETO_REDUCTASE_3"/>
    <property type="match status" value="1"/>
</dbReference>
<evidence type="ECO:0000256" key="3">
    <source>
        <dbReference type="PIRSR" id="PIRSR000097-1"/>
    </source>
</evidence>
<evidence type="ECO:0000313" key="7">
    <source>
        <dbReference type="EMBL" id="KAK9106622.1"/>
    </source>
</evidence>
<sequence>MAMAVGLPKTLTILNSGHSMPLLGMGTAAFPVEPQDLVESAILSAIELGYTHFDTASVYQTEPTLGRAIRQALDRGLIASRDNLFITTKLWIGHAERNLVVPALRESLQALGLDYVDLYLIHFPAKLENSEKSFGVRSEDLVPLDMKGTWQGMEECVRLGLAKSIGVSNFSCKKLSQILSFATIPPAVNQVEMHPLWQQSKLRDFCAEKGIHVSAYSPLGGKNAPWGSNAVFDCEELKQVAQAKGKTLAQICLRWAYEQGVSFLPKSYNKERLKENMEIFDWELSKDELKKMSALPQSRIFRGENLVSADGLFKSVEDVWDGEV</sequence>
<dbReference type="InterPro" id="IPR018170">
    <property type="entry name" value="Aldo/ket_reductase_CS"/>
</dbReference>
<name>A0AAP0FEU5_9MAGN</name>
<dbReference type="PIRSF" id="PIRSF000097">
    <property type="entry name" value="AKR"/>
    <property type="match status" value="1"/>
</dbReference>
<protein>
    <recommendedName>
        <fullName evidence="6">NADP-dependent oxidoreductase domain-containing protein</fullName>
    </recommendedName>
</protein>
<proteinExistence type="predicted"/>
<dbReference type="CDD" id="cd19124">
    <property type="entry name" value="AKR_AKR4A_4B"/>
    <property type="match status" value="1"/>
</dbReference>
<evidence type="ECO:0000256" key="5">
    <source>
        <dbReference type="PIRSR" id="PIRSR000097-3"/>
    </source>
</evidence>
<dbReference type="AlphaFoldDB" id="A0AAP0FEU5"/>
<comment type="caution">
    <text evidence="7">The sequence shown here is derived from an EMBL/GenBank/DDBJ whole genome shotgun (WGS) entry which is preliminary data.</text>
</comment>
<dbReference type="FunFam" id="3.20.20.100:FF:000014">
    <property type="entry name" value="NAD(P)-linked oxidoreductase superfamily protein"/>
    <property type="match status" value="1"/>
</dbReference>
<keyword evidence="8" id="KW-1185">Reference proteome</keyword>
<dbReference type="InterPro" id="IPR023210">
    <property type="entry name" value="NADP_OxRdtase_dom"/>
</dbReference>
<keyword evidence="2" id="KW-0560">Oxidoreductase</keyword>
<organism evidence="7 8">
    <name type="scientific">Stephania yunnanensis</name>
    <dbReference type="NCBI Taxonomy" id="152371"/>
    <lineage>
        <taxon>Eukaryota</taxon>
        <taxon>Viridiplantae</taxon>
        <taxon>Streptophyta</taxon>
        <taxon>Embryophyta</taxon>
        <taxon>Tracheophyta</taxon>
        <taxon>Spermatophyta</taxon>
        <taxon>Magnoliopsida</taxon>
        <taxon>Ranunculales</taxon>
        <taxon>Menispermaceae</taxon>
        <taxon>Menispermoideae</taxon>
        <taxon>Cissampelideae</taxon>
        <taxon>Stephania</taxon>
    </lineage>
</organism>
<evidence type="ECO:0000313" key="8">
    <source>
        <dbReference type="Proteomes" id="UP001420932"/>
    </source>
</evidence>
<keyword evidence="1" id="KW-0521">NADP</keyword>
<dbReference type="InterPro" id="IPR044497">
    <property type="entry name" value="AKR4A/B"/>
</dbReference>
<feature type="active site" description="Proton donor" evidence="3">
    <location>
        <position position="59"/>
    </location>
</feature>
<dbReference type="GO" id="GO:0044550">
    <property type="term" value="P:secondary metabolite biosynthetic process"/>
    <property type="evidence" value="ECO:0007669"/>
    <property type="project" value="UniProtKB-ARBA"/>
</dbReference>
<feature type="binding site" evidence="4">
    <location>
        <position position="122"/>
    </location>
    <ligand>
        <name>substrate</name>
    </ligand>
</feature>
<dbReference type="PANTHER" id="PTHR11732">
    <property type="entry name" value="ALDO/KETO REDUCTASE"/>
    <property type="match status" value="1"/>
</dbReference>
<gene>
    <name evidence="7" type="ORF">Syun_022633</name>
</gene>
<dbReference type="PRINTS" id="PR00069">
    <property type="entry name" value="ALDKETRDTASE"/>
</dbReference>